<dbReference type="PANTHER" id="PTHR42854">
    <property type="entry name" value="EUKARYOTIC TRANSLATION INITIATION FACTOR 2 SUBUNIT 3 FAMILY MEMBER"/>
    <property type="match status" value="1"/>
</dbReference>
<comment type="catalytic activity">
    <reaction evidence="6">
        <text>GTP + H2O = GDP + phosphate + H(+)</text>
        <dbReference type="Rhea" id="RHEA:19669"/>
        <dbReference type="ChEBI" id="CHEBI:15377"/>
        <dbReference type="ChEBI" id="CHEBI:15378"/>
        <dbReference type="ChEBI" id="CHEBI:37565"/>
        <dbReference type="ChEBI" id="CHEBI:43474"/>
        <dbReference type="ChEBI" id="CHEBI:58189"/>
        <dbReference type="EC" id="3.6.5.3"/>
    </reaction>
</comment>
<evidence type="ECO:0000256" key="5">
    <source>
        <dbReference type="ARBA" id="ARBA00023134"/>
    </source>
</evidence>
<dbReference type="InterPro" id="IPR027417">
    <property type="entry name" value="P-loop_NTPase"/>
</dbReference>
<dbReference type="PROSITE" id="PS51722">
    <property type="entry name" value="G_TR_2"/>
    <property type="match status" value="1"/>
</dbReference>
<organism evidence="8">
    <name type="scientific">Barrevirus sp</name>
    <dbReference type="NCBI Taxonomy" id="2487763"/>
    <lineage>
        <taxon>Viruses</taxon>
        <taxon>Varidnaviria</taxon>
        <taxon>Bamfordvirae</taxon>
        <taxon>Nucleocytoviricota</taxon>
        <taxon>Megaviricetes</taxon>
        <taxon>Imitervirales</taxon>
        <taxon>Mimiviridae</taxon>
        <taxon>Klosneuvirinae</taxon>
    </lineage>
</organism>
<gene>
    <name evidence="8" type="ORF">Barrevirus2_32</name>
</gene>
<feature type="domain" description="Tr-type G" evidence="7">
    <location>
        <begin position="13"/>
        <end position="216"/>
    </location>
</feature>
<dbReference type="InterPro" id="IPR000795">
    <property type="entry name" value="T_Tr_GTP-bd_dom"/>
</dbReference>
<evidence type="ECO:0000256" key="1">
    <source>
        <dbReference type="ARBA" id="ARBA00011986"/>
    </source>
</evidence>
<dbReference type="SUPFAM" id="SSF50465">
    <property type="entry name" value="EF-Tu/eEF-1alpha/eIF2-gamma C-terminal domain"/>
    <property type="match status" value="1"/>
</dbReference>
<dbReference type="InterPro" id="IPR009000">
    <property type="entry name" value="Transl_B-barrel_sf"/>
</dbReference>
<evidence type="ECO:0000256" key="6">
    <source>
        <dbReference type="ARBA" id="ARBA00048107"/>
    </source>
</evidence>
<keyword evidence="5" id="KW-0342">GTP-binding</keyword>
<reference evidence="8" key="1">
    <citation type="submission" date="2018-10" db="EMBL/GenBank/DDBJ databases">
        <title>Hidden diversity of soil giant viruses.</title>
        <authorList>
            <person name="Schulz F."/>
            <person name="Alteio L."/>
            <person name="Goudeau D."/>
            <person name="Ryan E.M."/>
            <person name="Malmstrom R.R."/>
            <person name="Blanchard J."/>
            <person name="Woyke T."/>
        </authorList>
    </citation>
    <scope>NUCLEOTIDE SEQUENCE</scope>
    <source>
        <strain evidence="8">BAV1</strain>
    </source>
</reference>
<dbReference type="GO" id="GO:0003924">
    <property type="term" value="F:GTPase activity"/>
    <property type="evidence" value="ECO:0007669"/>
    <property type="project" value="InterPro"/>
</dbReference>
<name>A0A3G4ZTX4_9VIRU</name>
<keyword evidence="2 8" id="KW-0396">Initiation factor</keyword>
<dbReference type="NCBIfam" id="NF003077">
    <property type="entry name" value="PRK04000.1"/>
    <property type="match status" value="1"/>
</dbReference>
<dbReference type="PANTHER" id="PTHR42854:SF3">
    <property type="entry name" value="EUKARYOTIC TRANSLATION INITIATION FACTOR 2 SUBUNIT 3-RELATED"/>
    <property type="match status" value="1"/>
</dbReference>
<dbReference type="EMBL" id="MK071999">
    <property type="protein sequence ID" value="AYV76879.1"/>
    <property type="molecule type" value="Genomic_DNA"/>
</dbReference>
<accession>A0A3G4ZTX4</accession>
<protein>
    <recommendedName>
        <fullName evidence="1">protein-synthesizing GTPase</fullName>
        <ecNumber evidence="1">3.6.5.3</ecNumber>
    </recommendedName>
</protein>
<dbReference type="GO" id="GO:0005525">
    <property type="term" value="F:GTP binding"/>
    <property type="evidence" value="ECO:0007669"/>
    <property type="project" value="UniProtKB-KW"/>
</dbReference>
<dbReference type="InterPro" id="IPR009001">
    <property type="entry name" value="Transl_elong_EF1A/Init_IF2_C"/>
</dbReference>
<dbReference type="PRINTS" id="PR00315">
    <property type="entry name" value="ELONGATNFCT"/>
</dbReference>
<dbReference type="SUPFAM" id="SSF50447">
    <property type="entry name" value="Translation proteins"/>
    <property type="match status" value="1"/>
</dbReference>
<dbReference type="Gene3D" id="3.40.50.300">
    <property type="entry name" value="P-loop containing nucleotide triphosphate hydrolases"/>
    <property type="match status" value="1"/>
</dbReference>
<dbReference type="InterPro" id="IPR050543">
    <property type="entry name" value="eIF2G"/>
</dbReference>
<keyword evidence="4" id="KW-0648">Protein biosynthesis</keyword>
<proteinExistence type="predicted"/>
<evidence type="ECO:0000256" key="2">
    <source>
        <dbReference type="ARBA" id="ARBA00022540"/>
    </source>
</evidence>
<keyword evidence="3" id="KW-0547">Nucleotide-binding</keyword>
<evidence type="ECO:0000259" key="7">
    <source>
        <dbReference type="PROSITE" id="PS51722"/>
    </source>
</evidence>
<dbReference type="Gene3D" id="2.40.30.10">
    <property type="entry name" value="Translation factors"/>
    <property type="match status" value="2"/>
</dbReference>
<sequence length="429" mass="46988">MNMDIDKDDISLQPSINLGMIGAVSNGKSSVTEQLTGTKTQKYAAEKERNITIKLGYANAKIYKCRTCEKPKCFQSVQSEVFSLDCKHCDAPMDLVKHISLVDSPGHNQLMATMLNGTSIMDYSILVESASNTSMGSQSLEHIKATNLIGLKNKIVCLNKMDLIKKELAIPKITLLKEYLSTFEITTNSPIVPIAANYGINIDVLCQYICDIEEPKRDLTSSLKMIIVRSFNVNKQEIDIEQLQGGVIGGSIVRGKLTTDMIITIYPGVIGKVDNGLTKWSYSPLTAKVLSINSEKNNLTFAKPGGLIGVQLNIDPGLTVKDGLVGNLITESGQKDITFKVFETIYCEFTLLDQLIDLKANLSIIVNCNANNSKATIVKVKKNKMEISLVDGPICLEIGDFITISQQFEKNMIVIGRGKVVDGLSSSLF</sequence>
<dbReference type="EC" id="3.6.5.3" evidence="1"/>
<dbReference type="GO" id="GO:0000049">
    <property type="term" value="F:tRNA binding"/>
    <property type="evidence" value="ECO:0007669"/>
    <property type="project" value="TreeGrafter"/>
</dbReference>
<evidence type="ECO:0000256" key="3">
    <source>
        <dbReference type="ARBA" id="ARBA00022741"/>
    </source>
</evidence>
<evidence type="ECO:0000256" key="4">
    <source>
        <dbReference type="ARBA" id="ARBA00022917"/>
    </source>
</evidence>
<dbReference type="Pfam" id="PF09173">
    <property type="entry name" value="eIF2_C"/>
    <property type="match status" value="1"/>
</dbReference>
<evidence type="ECO:0000313" key="8">
    <source>
        <dbReference type="EMBL" id="AYV76879.1"/>
    </source>
</evidence>
<dbReference type="InterPro" id="IPR015256">
    <property type="entry name" value="eIF2g_C"/>
</dbReference>
<dbReference type="Pfam" id="PF00009">
    <property type="entry name" value="GTP_EFTU"/>
    <property type="match status" value="1"/>
</dbReference>
<dbReference type="SUPFAM" id="SSF52540">
    <property type="entry name" value="P-loop containing nucleoside triphosphate hydrolases"/>
    <property type="match status" value="1"/>
</dbReference>